<reference evidence="5" key="1">
    <citation type="submission" date="2015-03" db="EMBL/GenBank/DDBJ databases">
        <authorList>
            <person name="Nijsse Bart"/>
        </authorList>
    </citation>
    <scope>NUCLEOTIDE SEQUENCE [LARGE SCALE GENOMIC DNA]</scope>
</reference>
<dbReference type="Pfam" id="PF03963">
    <property type="entry name" value="FlgD"/>
    <property type="match status" value="1"/>
</dbReference>
<gene>
    <name evidence="4" type="ORF">SpAn4DRAFT_5216</name>
</gene>
<protein>
    <submittedName>
        <fullName evidence="4">Flagellar basal-body rod modification protein FlgD</fullName>
    </submittedName>
</protein>
<dbReference type="GO" id="GO:0044781">
    <property type="term" value="P:bacterial-type flagellum organization"/>
    <property type="evidence" value="ECO:0007669"/>
    <property type="project" value="UniProtKB-KW"/>
</dbReference>
<evidence type="ECO:0000313" key="5">
    <source>
        <dbReference type="Proteomes" id="UP000049855"/>
    </source>
</evidence>
<keyword evidence="4" id="KW-0969">Cilium</keyword>
<evidence type="ECO:0000313" key="4">
    <source>
        <dbReference type="EMBL" id="CQR71975.1"/>
    </source>
</evidence>
<dbReference type="EMBL" id="CTRP01000007">
    <property type="protein sequence ID" value="CQR71975.1"/>
    <property type="molecule type" value="Genomic_DNA"/>
</dbReference>
<organism evidence="4 5">
    <name type="scientific">Sporomusa ovata</name>
    <dbReference type="NCBI Taxonomy" id="2378"/>
    <lineage>
        <taxon>Bacteria</taxon>
        <taxon>Bacillati</taxon>
        <taxon>Bacillota</taxon>
        <taxon>Negativicutes</taxon>
        <taxon>Selenomonadales</taxon>
        <taxon>Sporomusaceae</taxon>
        <taxon>Sporomusa</taxon>
    </lineage>
</organism>
<comment type="similarity">
    <text evidence="1">Belongs to the FlgD family.</text>
</comment>
<keyword evidence="4" id="KW-0282">Flagellum</keyword>
<accession>A0A0U1KXI4</accession>
<evidence type="ECO:0000259" key="3">
    <source>
        <dbReference type="Pfam" id="PF13861"/>
    </source>
</evidence>
<dbReference type="InterPro" id="IPR025963">
    <property type="entry name" value="FLgD_Tudor"/>
</dbReference>
<dbReference type="InterPro" id="IPR005648">
    <property type="entry name" value="FlgD"/>
</dbReference>
<sequence length="116" mass="11975">MDFDEFVQILATELKYQDPDDPVSGTEYVSQLAQISSLSALSEISTSVTNASAFSLIGQEVTYSATDTSGSTVTGSGTVLSVTVSGSNTYVNVDGTTVDYSSITKVGSDSTTTSST</sequence>
<evidence type="ECO:0000256" key="1">
    <source>
        <dbReference type="ARBA" id="ARBA00010577"/>
    </source>
</evidence>
<feature type="domain" description="FlgD Tudor-like" evidence="3">
    <location>
        <begin position="52"/>
        <end position="104"/>
    </location>
</feature>
<keyword evidence="4" id="KW-0966">Cell projection</keyword>
<name>A0A0U1KXI4_9FIRM</name>
<dbReference type="AlphaFoldDB" id="A0A0U1KXI4"/>
<proteinExistence type="inferred from homology"/>
<dbReference type="Pfam" id="PF13861">
    <property type="entry name" value="FLgD_tudor"/>
    <property type="match status" value="1"/>
</dbReference>
<evidence type="ECO:0000256" key="2">
    <source>
        <dbReference type="ARBA" id="ARBA00022795"/>
    </source>
</evidence>
<keyword evidence="5" id="KW-1185">Reference proteome</keyword>
<keyword evidence="2" id="KW-1005">Bacterial flagellum biogenesis</keyword>
<dbReference type="Proteomes" id="UP000049855">
    <property type="component" value="Unassembled WGS sequence"/>
</dbReference>